<comment type="caution">
    <text evidence="3">The sequence shown here is derived from an EMBL/GenBank/DDBJ whole genome shotgun (WGS) entry which is preliminary data.</text>
</comment>
<feature type="transmembrane region" description="Helical" evidence="2">
    <location>
        <begin position="53"/>
        <end position="75"/>
    </location>
</feature>
<feature type="compositionally biased region" description="Low complexity" evidence="1">
    <location>
        <begin position="158"/>
        <end position="177"/>
    </location>
</feature>
<feature type="region of interest" description="Disordered" evidence="1">
    <location>
        <begin position="95"/>
        <end position="210"/>
    </location>
</feature>
<proteinExistence type="predicted"/>
<keyword evidence="2" id="KW-0812">Transmembrane</keyword>
<keyword evidence="4" id="KW-1185">Reference proteome</keyword>
<evidence type="ECO:0000256" key="2">
    <source>
        <dbReference type="SAM" id="Phobius"/>
    </source>
</evidence>
<feature type="compositionally biased region" description="Polar residues" evidence="1">
    <location>
        <begin position="200"/>
        <end position="210"/>
    </location>
</feature>
<sequence>MPRWVNVVRRDNAPSSGDDSPTSIVRLEDIPTSHVQVVTSPPPAPPQSWVRRMAPWAVFGVVAVMVVGGTTAWSASVRGPEKPLLASVPSTYAAVPQATTDAPPPAEPTAKPEPETERAAVVATKVRRPATPSATPQQPAPPPPPPPATTTAAPPPTTTATRSTRTTSPATTTRRTSIFQPSCPAGTQLAADGTCVRGSGRTQPGTDAGR</sequence>
<organism evidence="3 4">
    <name type="scientific">Pseudonocardia alaniniphila</name>
    <dbReference type="NCBI Taxonomy" id="75291"/>
    <lineage>
        <taxon>Bacteria</taxon>
        <taxon>Bacillati</taxon>
        <taxon>Actinomycetota</taxon>
        <taxon>Actinomycetes</taxon>
        <taxon>Pseudonocardiales</taxon>
        <taxon>Pseudonocardiaceae</taxon>
        <taxon>Pseudonocardia</taxon>
    </lineage>
</organism>
<evidence type="ECO:0000256" key="1">
    <source>
        <dbReference type="SAM" id="MobiDB-lite"/>
    </source>
</evidence>
<feature type="compositionally biased region" description="Pro residues" evidence="1">
    <location>
        <begin position="138"/>
        <end position="157"/>
    </location>
</feature>
<keyword evidence="2" id="KW-0472">Membrane</keyword>
<dbReference type="RefSeq" id="WP_379660358.1">
    <property type="nucleotide sequence ID" value="NZ_JBHUCQ010000017.1"/>
</dbReference>
<protein>
    <submittedName>
        <fullName evidence="3">Uncharacterized protein</fullName>
    </submittedName>
</protein>
<reference evidence="3 4" key="1">
    <citation type="submission" date="2022-03" db="EMBL/GenBank/DDBJ databases">
        <title>Pseudonocardia alaer sp. nov., a novel actinomycete isolated from reed forest soil.</title>
        <authorList>
            <person name="Wang L."/>
        </authorList>
    </citation>
    <scope>NUCLEOTIDE SEQUENCE [LARGE SCALE GENOMIC DNA]</scope>
    <source>
        <strain evidence="3 4">Y-16303</strain>
    </source>
</reference>
<keyword evidence="2" id="KW-1133">Transmembrane helix</keyword>
<accession>A0ABS9TK79</accession>
<evidence type="ECO:0000313" key="3">
    <source>
        <dbReference type="EMBL" id="MCH6168808.1"/>
    </source>
</evidence>
<dbReference type="EMBL" id="JAKXMK010000022">
    <property type="protein sequence ID" value="MCH6168808.1"/>
    <property type="molecule type" value="Genomic_DNA"/>
</dbReference>
<evidence type="ECO:0000313" key="4">
    <source>
        <dbReference type="Proteomes" id="UP001299970"/>
    </source>
</evidence>
<gene>
    <name evidence="3" type="ORF">MMF94_24205</name>
</gene>
<dbReference type="Proteomes" id="UP001299970">
    <property type="component" value="Unassembled WGS sequence"/>
</dbReference>
<name>A0ABS9TK79_9PSEU</name>